<dbReference type="InterPro" id="IPR036188">
    <property type="entry name" value="FAD/NAD-bd_sf"/>
</dbReference>
<proteinExistence type="predicted"/>
<dbReference type="GO" id="GO:0016491">
    <property type="term" value="F:oxidoreductase activity"/>
    <property type="evidence" value="ECO:0007669"/>
    <property type="project" value="InterPro"/>
</dbReference>
<organism evidence="2 3">
    <name type="scientific">Nocardia yunnanensis</name>
    <dbReference type="NCBI Taxonomy" id="2382165"/>
    <lineage>
        <taxon>Bacteria</taxon>
        <taxon>Bacillati</taxon>
        <taxon>Actinomycetota</taxon>
        <taxon>Actinomycetes</taxon>
        <taxon>Mycobacteriales</taxon>
        <taxon>Nocardiaceae</taxon>
        <taxon>Nocardia</taxon>
    </lineage>
</organism>
<dbReference type="EMBL" id="CP032568">
    <property type="protein sequence ID" value="AYF76279.1"/>
    <property type="molecule type" value="Genomic_DNA"/>
</dbReference>
<dbReference type="Pfam" id="PF01593">
    <property type="entry name" value="Amino_oxidase"/>
    <property type="match status" value="1"/>
</dbReference>
<dbReference type="Gene3D" id="3.90.660.50">
    <property type="match status" value="1"/>
</dbReference>
<keyword evidence="3" id="KW-1185">Reference proteome</keyword>
<dbReference type="PRINTS" id="PR00411">
    <property type="entry name" value="PNDRDTASEI"/>
</dbReference>
<protein>
    <submittedName>
        <fullName evidence="2">NAD(P)/FAD-dependent oxidoreductase</fullName>
    </submittedName>
</protein>
<accession>A0A386ZI97</accession>
<dbReference type="KEGG" id="nyu:D7D52_23380"/>
<dbReference type="AlphaFoldDB" id="A0A386ZI97"/>
<evidence type="ECO:0000313" key="2">
    <source>
        <dbReference type="EMBL" id="AYF76279.1"/>
    </source>
</evidence>
<dbReference type="Gene3D" id="3.50.50.60">
    <property type="entry name" value="FAD/NAD(P)-binding domain"/>
    <property type="match status" value="1"/>
</dbReference>
<dbReference type="SUPFAM" id="SSF51905">
    <property type="entry name" value="FAD/NAD(P)-binding domain"/>
    <property type="match status" value="1"/>
</dbReference>
<dbReference type="PANTHER" id="PTHR43734">
    <property type="entry name" value="PHYTOENE DESATURASE"/>
    <property type="match status" value="1"/>
</dbReference>
<feature type="domain" description="Amine oxidase" evidence="1">
    <location>
        <begin position="16"/>
        <end position="423"/>
    </location>
</feature>
<gene>
    <name evidence="2" type="ORF">D7D52_23380</name>
</gene>
<evidence type="ECO:0000313" key="3">
    <source>
        <dbReference type="Proteomes" id="UP000267164"/>
    </source>
</evidence>
<reference evidence="2 3" key="1">
    <citation type="submission" date="2018-09" db="EMBL/GenBank/DDBJ databases">
        <title>Nocardia yunnanensis sp. nov., an actinomycete isolated from a soil sample.</title>
        <authorList>
            <person name="Zhang J."/>
        </authorList>
    </citation>
    <scope>NUCLEOTIDE SEQUENCE [LARGE SCALE GENOMIC DNA]</scope>
    <source>
        <strain evidence="2 3">CFHS0054</strain>
    </source>
</reference>
<name>A0A386ZI97_9NOCA</name>
<sequence length="432" mass="46301">MSENTWDAVVVGAGAGGLCAAARLSHLGYRTLVVERLDRVGGRASTEEIDGFKINTGAVVVELGGITEQTFAEVGAKFEVRPADPPILYRINGRDVDISSGGWGLLVQQLTRHGAKLLAAARDDGGPTERELSTADWVRRYTKNDAVQGIFRNMCGSIFAVGSEELPARVFLTYITRGSAFKRLGFCPEGTIGIWKSLADVVERNGGEVWLGSEVQRLHVEGDRVTGARIRRGGETVEVACAFAVSDIGPSATLDLVGPEHFPADYVGAVLQRDLPCGMISVNFASREPLITAPGLLSFARTRRLCYVANFSATCPEMAPAGWHLYVGTGVPKPAVGDFDSEADTALVLQDLREEIPGFDRARILSIAVTRDDWPPQRAVAGYDLPHDTPLPNLWNVGDAVKEYANGGTTACAETAKLVVEEIRAGGFGRST</sequence>
<dbReference type="RefSeq" id="WP_120739638.1">
    <property type="nucleotide sequence ID" value="NZ_CP032568.1"/>
</dbReference>
<dbReference type="PANTHER" id="PTHR43734:SF1">
    <property type="entry name" value="PHYTOENE DESATURASE"/>
    <property type="match status" value="1"/>
</dbReference>
<dbReference type="OrthoDB" id="9774675at2"/>
<evidence type="ECO:0000259" key="1">
    <source>
        <dbReference type="Pfam" id="PF01593"/>
    </source>
</evidence>
<dbReference type="Proteomes" id="UP000267164">
    <property type="component" value="Chromosome"/>
</dbReference>
<dbReference type="InterPro" id="IPR002937">
    <property type="entry name" value="Amino_oxidase"/>
</dbReference>